<proteinExistence type="predicted"/>
<reference evidence="2" key="1">
    <citation type="journal article" date="2019" name="Int. J. Syst. Evol. Microbiol.">
        <title>The Global Catalogue of Microorganisms (GCM) 10K type strain sequencing project: providing services to taxonomists for standard genome sequencing and annotation.</title>
        <authorList>
            <consortium name="The Broad Institute Genomics Platform"/>
            <consortium name="The Broad Institute Genome Sequencing Center for Infectious Disease"/>
            <person name="Wu L."/>
            <person name="Ma J."/>
        </authorList>
    </citation>
    <scope>NUCLEOTIDE SEQUENCE [LARGE SCALE GENOMIC DNA]</scope>
    <source>
        <strain evidence="2">KCTC 22228</strain>
    </source>
</reference>
<dbReference type="RefSeq" id="WP_229803171.1">
    <property type="nucleotide sequence ID" value="NZ_BMXS01000001.1"/>
</dbReference>
<keyword evidence="2" id="KW-1185">Reference proteome</keyword>
<evidence type="ECO:0000313" key="1">
    <source>
        <dbReference type="EMBL" id="GGX80013.1"/>
    </source>
</evidence>
<name>A0ABQ2YCM5_9GAMM</name>
<organism evidence="1 2">
    <name type="scientific">Litchfieldella qijiaojingensis</name>
    <dbReference type="NCBI Taxonomy" id="980347"/>
    <lineage>
        <taxon>Bacteria</taxon>
        <taxon>Pseudomonadati</taxon>
        <taxon>Pseudomonadota</taxon>
        <taxon>Gammaproteobacteria</taxon>
        <taxon>Oceanospirillales</taxon>
        <taxon>Halomonadaceae</taxon>
        <taxon>Litchfieldella</taxon>
    </lineage>
</organism>
<protein>
    <submittedName>
        <fullName evidence="1">Uncharacterized protein</fullName>
    </submittedName>
</protein>
<dbReference type="Proteomes" id="UP000653056">
    <property type="component" value="Unassembled WGS sequence"/>
</dbReference>
<comment type="caution">
    <text evidence="1">The sequence shown here is derived from an EMBL/GenBank/DDBJ whole genome shotgun (WGS) entry which is preliminary data.</text>
</comment>
<gene>
    <name evidence="1" type="ORF">GCM10007160_04340</name>
</gene>
<accession>A0ABQ2YCM5</accession>
<dbReference type="EMBL" id="BMXS01000001">
    <property type="protein sequence ID" value="GGX80013.1"/>
    <property type="molecule type" value="Genomic_DNA"/>
</dbReference>
<evidence type="ECO:0000313" key="2">
    <source>
        <dbReference type="Proteomes" id="UP000653056"/>
    </source>
</evidence>
<sequence length="168" mass="18899">MGYDQAAGLRRWSRQRGIESTVMEDSKVLADAPRESCKKTLMVVGMPGTSSRQRRRAQQVLRDWHVAGQRWVGEPEAWQVVLLDVDSPHLSILAGQQPRWALWIDGGEEGFRRAYRTLKCLHAGRGPRRLLALHPGFASRVGLLNNLQQAAEEFFGIELLVLDGTTAR</sequence>